<name>A0A8J4V3N1_9MYCE</name>
<gene>
    <name evidence="1" type="ORF">CYY_008723</name>
</gene>
<dbReference type="PANTHER" id="PTHR32556">
    <property type="entry name" value="F-BOX DOMAIN-CONTAINING PROTEIN-RELATED-RELATED"/>
    <property type="match status" value="1"/>
</dbReference>
<protein>
    <submittedName>
        <fullName evidence="1">Uncharacterized protein</fullName>
    </submittedName>
</protein>
<dbReference type="EMBL" id="AJWJ01000566">
    <property type="protein sequence ID" value="KAF2069959.1"/>
    <property type="molecule type" value="Genomic_DNA"/>
</dbReference>
<organism evidence="1 2">
    <name type="scientific">Polysphondylium violaceum</name>
    <dbReference type="NCBI Taxonomy" id="133409"/>
    <lineage>
        <taxon>Eukaryota</taxon>
        <taxon>Amoebozoa</taxon>
        <taxon>Evosea</taxon>
        <taxon>Eumycetozoa</taxon>
        <taxon>Dictyostelia</taxon>
        <taxon>Dictyosteliales</taxon>
        <taxon>Dictyosteliaceae</taxon>
        <taxon>Polysphondylium</taxon>
    </lineage>
</organism>
<evidence type="ECO:0000313" key="2">
    <source>
        <dbReference type="Proteomes" id="UP000695562"/>
    </source>
</evidence>
<dbReference type="AlphaFoldDB" id="A0A8J4V3N1"/>
<comment type="caution">
    <text evidence="1">The sequence shown here is derived from an EMBL/GenBank/DDBJ whole genome shotgun (WGS) entry which is preliminary data.</text>
</comment>
<evidence type="ECO:0000313" key="1">
    <source>
        <dbReference type="EMBL" id="KAF2069959.1"/>
    </source>
</evidence>
<dbReference type="PANTHER" id="PTHR32556:SF18">
    <property type="match status" value="1"/>
</dbReference>
<sequence>MMVVPLPILILKQILENIYYQDQHEFQKFGKKEEFIWTLQYALVSKQWFAISKQLNNINTCLPIDVLEKSYTTNYNSEFRLMAKESIHQLAIRFIDMDKYIEIVNCQYRSVLSITILHNDFTSGWIDNSLWYLNHLNKLERKDHIVVNFDFSLMADSLWNACLGQAETRVPLKFKANHFKVTYDCDGDEGKTYGYIYQVIKDVSPKTLEFISGASSDGGAGHLKIFHSLSKLDHQYQSIEIKHDYLPLYSLYRFLQSPTLHIFKFNLQFHFLSALYDDNENDGDFIYNLCSMDNFEYRDFEFDTHYEFQRETCRAMNVNEDNQVYCTFDRYGDSNPTIPSYSKQLWKQCLQLVANNKTITEFSIGETQCGEECFGNNESMNQQLIDDLLESLSNNQSIKTLYLNTNTLINKEFILALVQRNSTLHSIYLGSPYVDHNQCSALLDDLSQSMPSNSKCVLKNVNLGNDDVEDFLLIIFRETVQK</sequence>
<reference evidence="1" key="1">
    <citation type="submission" date="2020-01" db="EMBL/GenBank/DDBJ databases">
        <title>Development of genomics and gene disruption for Polysphondylium violaceum indicates a role for the polyketide synthase stlB in stalk morphogenesis.</title>
        <authorList>
            <person name="Narita B."/>
            <person name="Kawabe Y."/>
            <person name="Kin K."/>
            <person name="Saito T."/>
            <person name="Gibbs R."/>
            <person name="Kuspa A."/>
            <person name="Muzny D."/>
            <person name="Queller D."/>
            <person name="Richards S."/>
            <person name="Strassman J."/>
            <person name="Sucgang R."/>
            <person name="Worley K."/>
            <person name="Schaap P."/>
        </authorList>
    </citation>
    <scope>NUCLEOTIDE SEQUENCE</scope>
    <source>
        <strain evidence="1">QSvi11</strain>
    </source>
</reference>
<keyword evidence="2" id="KW-1185">Reference proteome</keyword>
<dbReference type="OrthoDB" id="23031at2759"/>
<proteinExistence type="predicted"/>
<accession>A0A8J4V3N1</accession>
<dbReference type="Proteomes" id="UP000695562">
    <property type="component" value="Unassembled WGS sequence"/>
</dbReference>